<dbReference type="InterPro" id="IPR024775">
    <property type="entry name" value="DinB-like"/>
</dbReference>
<dbReference type="InterPro" id="IPR034660">
    <property type="entry name" value="DinB/YfiT-like"/>
</dbReference>
<reference evidence="2 3" key="1">
    <citation type="submission" date="2016-10" db="EMBL/GenBank/DDBJ databases">
        <authorList>
            <person name="de Groot N.N."/>
        </authorList>
    </citation>
    <scope>NUCLEOTIDE SEQUENCE [LARGE SCALE GENOMIC DNA]</scope>
    <source>
        <strain evidence="2 3">GAS232</strain>
    </source>
</reference>
<dbReference type="Gene3D" id="1.20.120.450">
    <property type="entry name" value="dinb family like domain"/>
    <property type="match status" value="1"/>
</dbReference>
<feature type="domain" description="DinB-like" evidence="1">
    <location>
        <begin position="25"/>
        <end position="155"/>
    </location>
</feature>
<organism evidence="2 3">
    <name type="scientific">Terriglobus roseus</name>
    <dbReference type="NCBI Taxonomy" id="392734"/>
    <lineage>
        <taxon>Bacteria</taxon>
        <taxon>Pseudomonadati</taxon>
        <taxon>Acidobacteriota</taxon>
        <taxon>Terriglobia</taxon>
        <taxon>Terriglobales</taxon>
        <taxon>Acidobacteriaceae</taxon>
        <taxon>Terriglobus</taxon>
    </lineage>
</organism>
<dbReference type="Proteomes" id="UP000182427">
    <property type="component" value="Chromosome I"/>
</dbReference>
<name>A0A1G7IJ10_9BACT</name>
<dbReference type="EMBL" id="LT629690">
    <property type="protein sequence ID" value="SDF12514.1"/>
    <property type="molecule type" value="Genomic_DNA"/>
</dbReference>
<dbReference type="AlphaFoldDB" id="A0A1G7IJ10"/>
<dbReference type="SUPFAM" id="SSF109854">
    <property type="entry name" value="DinB/YfiT-like putative metalloenzymes"/>
    <property type="match status" value="1"/>
</dbReference>
<evidence type="ECO:0000313" key="2">
    <source>
        <dbReference type="EMBL" id="SDF12514.1"/>
    </source>
</evidence>
<dbReference type="RefSeq" id="WP_083344554.1">
    <property type="nucleotide sequence ID" value="NZ_LT629690.1"/>
</dbReference>
<evidence type="ECO:0000259" key="1">
    <source>
        <dbReference type="Pfam" id="PF12867"/>
    </source>
</evidence>
<keyword evidence="3" id="KW-1185">Reference proteome</keyword>
<protein>
    <submittedName>
        <fullName evidence="2">DinB superfamily protein</fullName>
    </submittedName>
</protein>
<accession>A0A1G7IJ10</accession>
<evidence type="ECO:0000313" key="3">
    <source>
        <dbReference type="Proteomes" id="UP000182427"/>
    </source>
</evidence>
<sequence length="171" mass="18812">MATVEPWLRGTLSEIEPVRRAVLHALELAEEDVLRWTEGLDDETLEMEPMGLPSVAFQMRHIARSIDRLLTYADGRGLSEEQMVALRSEHVAGASGDDLRRQVIEAIAKVRPFAMRFSQDQLNESRGVGRAGLPTTLAGLLIHIAEHTQRHVGQLITTAKVAAALKDAQGS</sequence>
<dbReference type="OrthoDB" id="116753at2"/>
<dbReference type="Pfam" id="PF12867">
    <property type="entry name" value="DinB_2"/>
    <property type="match status" value="1"/>
</dbReference>
<gene>
    <name evidence="2" type="ORF">SAMN05444167_1462</name>
</gene>
<proteinExistence type="predicted"/>